<dbReference type="PRINTS" id="PR00455">
    <property type="entry name" value="HTHTETR"/>
</dbReference>
<proteinExistence type="predicted"/>
<dbReference type="Pfam" id="PF00440">
    <property type="entry name" value="TetR_N"/>
    <property type="match status" value="1"/>
</dbReference>
<dbReference type="PANTHER" id="PTHR47506:SF7">
    <property type="entry name" value="TRANSCRIPTIONAL REGULATORY PROTEIN"/>
    <property type="match status" value="1"/>
</dbReference>
<keyword evidence="2" id="KW-0805">Transcription regulation</keyword>
<accession>A0ABY8B6C3</accession>
<dbReference type="InterPro" id="IPR054156">
    <property type="entry name" value="YxaF_TetR_C"/>
</dbReference>
<sequence>MRKVIEKTDLVDIAAKLFRMKGYSATSIDDIARAAGLTKGSLYHHFAGKEAIAAAALEQVHQYYRDEIFAIVREADDPGVAQLEAFNLAVERFFTDHPHGCLLANMSLEIGGSFDLFSQQIRRFFEEWQDCYMTVFSRFFSAAEARNRAADAVAIVQGCILMNRIWHNIHPLRRQHGALVESCRAVAAVA</sequence>
<dbReference type="EMBL" id="CP119083">
    <property type="protein sequence ID" value="WEF31487.1"/>
    <property type="molecule type" value="Genomic_DNA"/>
</dbReference>
<protein>
    <submittedName>
        <fullName evidence="7">TetR/AcrR family transcriptional regulator</fullName>
    </submittedName>
</protein>
<keyword evidence="3 5" id="KW-0238">DNA-binding</keyword>
<keyword evidence="4" id="KW-0804">Transcription</keyword>
<evidence type="ECO:0000256" key="2">
    <source>
        <dbReference type="ARBA" id="ARBA00023015"/>
    </source>
</evidence>
<dbReference type="PANTHER" id="PTHR47506">
    <property type="entry name" value="TRANSCRIPTIONAL REGULATORY PROTEIN"/>
    <property type="match status" value="1"/>
</dbReference>
<evidence type="ECO:0000256" key="1">
    <source>
        <dbReference type="ARBA" id="ARBA00022491"/>
    </source>
</evidence>
<dbReference type="InterPro" id="IPR036271">
    <property type="entry name" value="Tet_transcr_reg_TetR-rel_C_sf"/>
</dbReference>
<organism evidence="7 8">
    <name type="scientific">Pseudoduganella chitinolytica</name>
    <dbReference type="NCBI Taxonomy" id="34070"/>
    <lineage>
        <taxon>Bacteria</taxon>
        <taxon>Pseudomonadati</taxon>
        <taxon>Pseudomonadota</taxon>
        <taxon>Betaproteobacteria</taxon>
        <taxon>Burkholderiales</taxon>
        <taxon>Oxalobacteraceae</taxon>
        <taxon>Telluria group</taxon>
        <taxon>Pseudoduganella</taxon>
    </lineage>
</organism>
<dbReference type="InterPro" id="IPR001647">
    <property type="entry name" value="HTH_TetR"/>
</dbReference>
<dbReference type="RefSeq" id="WP_277414259.1">
    <property type="nucleotide sequence ID" value="NZ_CP119083.1"/>
</dbReference>
<feature type="domain" description="HTH tetR-type" evidence="6">
    <location>
        <begin position="4"/>
        <end position="64"/>
    </location>
</feature>
<dbReference type="InterPro" id="IPR009057">
    <property type="entry name" value="Homeodomain-like_sf"/>
</dbReference>
<evidence type="ECO:0000313" key="8">
    <source>
        <dbReference type="Proteomes" id="UP001216510"/>
    </source>
</evidence>
<evidence type="ECO:0000256" key="5">
    <source>
        <dbReference type="PROSITE-ProRule" id="PRU00335"/>
    </source>
</evidence>
<evidence type="ECO:0000256" key="3">
    <source>
        <dbReference type="ARBA" id="ARBA00023125"/>
    </source>
</evidence>
<dbReference type="SUPFAM" id="SSF46689">
    <property type="entry name" value="Homeodomain-like"/>
    <property type="match status" value="1"/>
</dbReference>
<evidence type="ECO:0000313" key="7">
    <source>
        <dbReference type="EMBL" id="WEF31487.1"/>
    </source>
</evidence>
<keyword evidence="8" id="KW-1185">Reference proteome</keyword>
<dbReference type="PROSITE" id="PS50977">
    <property type="entry name" value="HTH_TETR_2"/>
    <property type="match status" value="1"/>
</dbReference>
<name>A0ABY8B6C3_9BURK</name>
<gene>
    <name evidence="7" type="ORF">PX653_18745</name>
</gene>
<evidence type="ECO:0000256" key="4">
    <source>
        <dbReference type="ARBA" id="ARBA00023163"/>
    </source>
</evidence>
<dbReference type="Pfam" id="PF21993">
    <property type="entry name" value="TetR_C_13_2"/>
    <property type="match status" value="1"/>
</dbReference>
<keyword evidence="1" id="KW-0678">Repressor</keyword>
<dbReference type="SUPFAM" id="SSF48498">
    <property type="entry name" value="Tetracyclin repressor-like, C-terminal domain"/>
    <property type="match status" value="1"/>
</dbReference>
<evidence type="ECO:0000259" key="6">
    <source>
        <dbReference type="PROSITE" id="PS50977"/>
    </source>
</evidence>
<dbReference type="Proteomes" id="UP001216510">
    <property type="component" value="Chromosome"/>
</dbReference>
<dbReference type="Gene3D" id="1.10.357.10">
    <property type="entry name" value="Tetracycline Repressor, domain 2"/>
    <property type="match status" value="1"/>
</dbReference>
<feature type="DNA-binding region" description="H-T-H motif" evidence="5">
    <location>
        <begin position="27"/>
        <end position="46"/>
    </location>
</feature>
<dbReference type="PROSITE" id="PS01081">
    <property type="entry name" value="HTH_TETR_1"/>
    <property type="match status" value="1"/>
</dbReference>
<reference evidence="7 8" key="1">
    <citation type="submission" date="2023-02" db="EMBL/GenBank/DDBJ databases">
        <title>Gemone sequence of Telluria chitinolytica ACM 3522T.</title>
        <authorList>
            <person name="Frediansyah A."/>
            <person name="Miess H."/>
            <person name="Gross H."/>
        </authorList>
    </citation>
    <scope>NUCLEOTIDE SEQUENCE [LARGE SCALE GENOMIC DNA]</scope>
    <source>
        <strain evidence="7 8">ACM 3522</strain>
    </source>
</reference>
<dbReference type="InterPro" id="IPR023772">
    <property type="entry name" value="DNA-bd_HTH_TetR-type_CS"/>
</dbReference>